<feature type="compositionally biased region" description="Acidic residues" evidence="1">
    <location>
        <begin position="85"/>
        <end position="112"/>
    </location>
</feature>
<gene>
    <name evidence="2" type="ORF">NX722_06645</name>
</gene>
<evidence type="ECO:0000313" key="3">
    <source>
        <dbReference type="Proteomes" id="UP001209854"/>
    </source>
</evidence>
<evidence type="ECO:0000256" key="1">
    <source>
        <dbReference type="SAM" id="MobiDB-lite"/>
    </source>
</evidence>
<reference evidence="2 3" key="1">
    <citation type="submission" date="2022-10" db="EMBL/GenBank/DDBJ databases">
        <title>High-quality genome sequences of two octocoral-associated bacteria, Endozoicomonas euniceicola EF212 and Endozoicomonas gorgoniicola PS125.</title>
        <authorList>
            <person name="Chiou Y.-J."/>
            <person name="Chen Y.-H."/>
        </authorList>
    </citation>
    <scope>NUCLEOTIDE SEQUENCE [LARGE SCALE GENOMIC DNA]</scope>
    <source>
        <strain evidence="2 3">PS125</strain>
    </source>
</reference>
<keyword evidence="3" id="KW-1185">Reference proteome</keyword>
<dbReference type="EMBL" id="JAPFCC010000001">
    <property type="protein sequence ID" value="MCW7552329.1"/>
    <property type="molecule type" value="Genomic_DNA"/>
</dbReference>
<feature type="region of interest" description="Disordered" evidence="1">
    <location>
        <begin position="76"/>
        <end position="112"/>
    </location>
</feature>
<sequence length="112" mass="12408">MSEDIAFKIQLGLILPKLKDKLSSDLTGIVRELVQIVSAGSIEEDDAALDIDSIKEVIMKDLEIFLDKEIFPVIEAEMKSSQEGESTEEAAETESEEEDATETEEESEPEDS</sequence>
<proteinExistence type="predicted"/>
<evidence type="ECO:0000313" key="2">
    <source>
        <dbReference type="EMBL" id="MCW7552329.1"/>
    </source>
</evidence>
<name>A0ABT3MTK4_9GAMM</name>
<dbReference type="Proteomes" id="UP001209854">
    <property type="component" value="Unassembled WGS sequence"/>
</dbReference>
<comment type="caution">
    <text evidence="2">The sequence shown here is derived from an EMBL/GenBank/DDBJ whole genome shotgun (WGS) entry which is preliminary data.</text>
</comment>
<protein>
    <submittedName>
        <fullName evidence="2">Uncharacterized protein</fullName>
    </submittedName>
</protein>
<organism evidence="2 3">
    <name type="scientific">Endozoicomonas gorgoniicola</name>
    <dbReference type="NCBI Taxonomy" id="1234144"/>
    <lineage>
        <taxon>Bacteria</taxon>
        <taxon>Pseudomonadati</taxon>
        <taxon>Pseudomonadota</taxon>
        <taxon>Gammaproteobacteria</taxon>
        <taxon>Oceanospirillales</taxon>
        <taxon>Endozoicomonadaceae</taxon>
        <taxon>Endozoicomonas</taxon>
    </lineage>
</organism>
<dbReference type="RefSeq" id="WP_262567297.1">
    <property type="nucleotide sequence ID" value="NZ_JAPFCC010000001.1"/>
</dbReference>
<accession>A0ABT3MTK4</accession>